<proteinExistence type="predicted"/>
<dbReference type="EMBL" id="CP040428">
    <property type="protein sequence ID" value="QCT22274.1"/>
    <property type="molecule type" value="Genomic_DNA"/>
</dbReference>
<protein>
    <submittedName>
        <fullName evidence="2">Uncharacterized protein</fullName>
    </submittedName>
</protein>
<keyword evidence="1" id="KW-0472">Membrane</keyword>
<evidence type="ECO:0000313" key="3">
    <source>
        <dbReference type="Proteomes" id="UP000302163"/>
    </source>
</evidence>
<dbReference type="RefSeq" id="WP_138098751.1">
    <property type="nucleotide sequence ID" value="NZ_CP040428.1"/>
</dbReference>
<feature type="transmembrane region" description="Helical" evidence="1">
    <location>
        <begin position="7"/>
        <end position="24"/>
    </location>
</feature>
<evidence type="ECO:0000313" key="2">
    <source>
        <dbReference type="EMBL" id="QCT22274.1"/>
    </source>
</evidence>
<feature type="transmembrane region" description="Helical" evidence="1">
    <location>
        <begin position="36"/>
        <end position="56"/>
    </location>
</feature>
<keyword evidence="1" id="KW-0812">Transmembrane</keyword>
<keyword evidence="1" id="KW-1133">Transmembrane helix</keyword>
<keyword evidence="3" id="KW-1185">Reference proteome</keyword>
<dbReference type="AlphaFoldDB" id="A0A4P8YQZ1"/>
<gene>
    <name evidence="2" type="ORF">FEM41_22805</name>
</gene>
<name>A0A4P8YQZ1_9ENTR</name>
<evidence type="ECO:0000256" key="1">
    <source>
        <dbReference type="SAM" id="Phobius"/>
    </source>
</evidence>
<sequence length="59" mass="6728">MPCRQLIPWLTITLLLTLPTFWYLSGFEAGEEDIWIAAMLCVLNGVGAAFIVRRWCRGN</sequence>
<dbReference type="Proteomes" id="UP000302163">
    <property type="component" value="Chromosome"/>
</dbReference>
<accession>A0A4P8YQZ1</accession>
<dbReference type="KEGG" id="izh:FEM41_22805"/>
<reference evidence="2 3" key="1">
    <citation type="submission" date="2019-05" db="EMBL/GenBank/DDBJ databases">
        <title>Complete genome sequence of Izhakiella calystegiae KSNA2, an endophyte isolated from beach morning glory (Calystegia soldanella).</title>
        <authorList>
            <person name="Jiang L."/>
            <person name="Jeong J.C."/>
            <person name="Kim C.Y."/>
            <person name="Kim D.H."/>
            <person name="Kim S.W."/>
            <person name="Lee j."/>
        </authorList>
    </citation>
    <scope>NUCLEOTIDE SEQUENCE [LARGE SCALE GENOMIC DNA]</scope>
    <source>
        <strain evidence="2 3">KSNA2</strain>
    </source>
</reference>
<organism evidence="2 3">
    <name type="scientific">Jejubacter calystegiae</name>
    <dbReference type="NCBI Taxonomy" id="2579935"/>
    <lineage>
        <taxon>Bacteria</taxon>
        <taxon>Pseudomonadati</taxon>
        <taxon>Pseudomonadota</taxon>
        <taxon>Gammaproteobacteria</taxon>
        <taxon>Enterobacterales</taxon>
        <taxon>Enterobacteriaceae</taxon>
        <taxon>Jejubacter</taxon>
    </lineage>
</organism>